<sequence length="347" mass="39727">MECRIENLDRDQAAGGLWDRYVLDSPTATGYHLAAWRQVIEQTCGHRTVYLMARDGHGEIRGVLPLVLLSSRLFGRFLVSMPFLNYGGVDAADRAVREKLLEAAAQEAKALGASHVEIRQAQPLPIAWRCKDHKVSMRLSLPSDFQTLFKSFPSKLRSQIRRPQKEGMTVKVGGADLLEDFYRVFSRNMRDLGTPVYGKGFFRTILETFPKETAVCSVSWNGHPVAAGLVYSFREMMEIPWASSDRRYDRLAPNMLLYSSVLEYACQQGCKVFDFGRSTLDSGTYRFKEQWGAKPVPLYWYYWLKDDRPLPELNPHNPRYRLAISLWRTLPLPIANLLGPRIVKYLP</sequence>
<dbReference type="AlphaFoldDB" id="A0AA86T934"/>
<dbReference type="Gene3D" id="3.40.630.30">
    <property type="match status" value="1"/>
</dbReference>
<reference evidence="2" key="1">
    <citation type="submission" date="2022-10" db="EMBL/GenBank/DDBJ databases">
        <authorList>
            <person name="Koch H."/>
        </authorList>
    </citation>
    <scope>NUCLEOTIDE SEQUENCE</scope>
    <source>
        <strain evidence="2">DNF</strain>
    </source>
</reference>
<evidence type="ECO:0000313" key="3">
    <source>
        <dbReference type="Proteomes" id="UP001179121"/>
    </source>
</evidence>
<evidence type="ECO:0000259" key="1">
    <source>
        <dbReference type="Pfam" id="PF13480"/>
    </source>
</evidence>
<dbReference type="EMBL" id="OX365700">
    <property type="protein sequence ID" value="CAI4032553.1"/>
    <property type="molecule type" value="Genomic_DNA"/>
</dbReference>
<dbReference type="InterPro" id="IPR017469">
    <property type="entry name" value="PEP-CTERM_FemAB-rel"/>
</dbReference>
<dbReference type="InterPro" id="IPR016181">
    <property type="entry name" value="Acyl_CoA_acyltransferase"/>
</dbReference>
<dbReference type="Pfam" id="PF13480">
    <property type="entry name" value="Acetyltransf_6"/>
    <property type="match status" value="1"/>
</dbReference>
<accession>A0AA86T934</accession>
<name>A0AA86T934_9BACT</name>
<evidence type="ECO:0000313" key="2">
    <source>
        <dbReference type="EMBL" id="CAI4032553.1"/>
    </source>
</evidence>
<protein>
    <submittedName>
        <fullName evidence="2">FemAB-related protein, PEP-CTERM system-associated</fullName>
    </submittedName>
</protein>
<dbReference type="KEGG" id="nti:DNFV4_02983"/>
<proteinExistence type="predicted"/>
<dbReference type="RefSeq" id="WP_289269275.1">
    <property type="nucleotide sequence ID" value="NZ_OX365700.1"/>
</dbReference>
<keyword evidence="3" id="KW-1185">Reference proteome</keyword>
<dbReference type="InterPro" id="IPR050644">
    <property type="entry name" value="PG_Glycine_Bridge_Synth"/>
</dbReference>
<dbReference type="Proteomes" id="UP001179121">
    <property type="component" value="Chromosome"/>
</dbReference>
<dbReference type="PANTHER" id="PTHR36174">
    <property type="entry name" value="LIPID II:GLYCINE GLYCYLTRANSFERASE"/>
    <property type="match status" value="1"/>
</dbReference>
<organism evidence="2 3">
    <name type="scientific">Nitrospira tepida</name>
    <dbReference type="NCBI Taxonomy" id="2973512"/>
    <lineage>
        <taxon>Bacteria</taxon>
        <taxon>Pseudomonadati</taxon>
        <taxon>Nitrospirota</taxon>
        <taxon>Nitrospiria</taxon>
        <taxon>Nitrospirales</taxon>
        <taxon>Nitrospiraceae</taxon>
        <taxon>Nitrospira</taxon>
    </lineage>
</organism>
<dbReference type="NCBIfam" id="TIGR03019">
    <property type="entry name" value="pepcterm_femAB"/>
    <property type="match status" value="1"/>
</dbReference>
<dbReference type="PANTHER" id="PTHR36174:SF1">
    <property type="entry name" value="LIPID II:GLYCINE GLYCYLTRANSFERASE"/>
    <property type="match status" value="1"/>
</dbReference>
<feature type="domain" description="BioF2-like acetyltransferase" evidence="1">
    <location>
        <begin position="154"/>
        <end position="288"/>
    </location>
</feature>
<gene>
    <name evidence="2" type="ORF">DNFV4_02983</name>
</gene>
<dbReference type="SUPFAM" id="SSF55729">
    <property type="entry name" value="Acyl-CoA N-acyltransferases (Nat)"/>
    <property type="match status" value="2"/>
</dbReference>
<dbReference type="InterPro" id="IPR038740">
    <property type="entry name" value="BioF2-like_GNAT_dom"/>
</dbReference>